<feature type="repeat" description="WD" evidence="5">
    <location>
        <begin position="552"/>
        <end position="593"/>
    </location>
</feature>
<evidence type="ECO:0000259" key="6">
    <source>
        <dbReference type="Pfam" id="PF08625"/>
    </source>
</evidence>
<keyword evidence="4" id="KW-0539">Nucleus</keyword>
<dbReference type="GO" id="GO:0000472">
    <property type="term" value="P:endonucleolytic cleavage to generate mature 5'-end of SSU-rRNA from (SSU-rRNA, 5.8S rRNA, LSU-rRNA)"/>
    <property type="evidence" value="ECO:0007669"/>
    <property type="project" value="TreeGrafter"/>
</dbReference>
<dbReference type="SMART" id="SM00320">
    <property type="entry name" value="WD40"/>
    <property type="match status" value="12"/>
</dbReference>
<dbReference type="PRINTS" id="PR00320">
    <property type="entry name" value="GPROTEINBRPT"/>
</dbReference>
<dbReference type="GO" id="GO:0030686">
    <property type="term" value="C:90S preribosome"/>
    <property type="evidence" value="ECO:0007669"/>
    <property type="project" value="TreeGrafter"/>
</dbReference>
<dbReference type="PROSITE" id="PS50082">
    <property type="entry name" value="WD_REPEATS_2"/>
    <property type="match status" value="7"/>
</dbReference>
<evidence type="ECO:0000313" key="7">
    <source>
        <dbReference type="EMBL" id="CAJ0605629.1"/>
    </source>
</evidence>
<dbReference type="PANTHER" id="PTHR19854">
    <property type="entry name" value="TRANSDUCIN BETA-LIKE 3"/>
    <property type="match status" value="1"/>
</dbReference>
<keyword evidence="2 5" id="KW-0853">WD repeat</keyword>
<comment type="subcellular location">
    <subcellularLocation>
        <location evidence="1">Nucleus</location>
        <location evidence="1">Nucleolus</location>
    </subcellularLocation>
</comment>
<comment type="caution">
    <text evidence="7">The sequence shown here is derived from an EMBL/GenBank/DDBJ whole genome shotgun (WGS) entry which is preliminary data.</text>
</comment>
<dbReference type="GO" id="GO:0034511">
    <property type="term" value="F:U3 snoRNA binding"/>
    <property type="evidence" value="ECO:0007669"/>
    <property type="project" value="TreeGrafter"/>
</dbReference>
<dbReference type="InterPro" id="IPR015943">
    <property type="entry name" value="WD40/YVTN_repeat-like_dom_sf"/>
</dbReference>
<feature type="domain" description="U3 small nucleolar RNA-associated protein 13 C-terminal" evidence="6">
    <location>
        <begin position="647"/>
        <end position="777"/>
    </location>
</feature>
<feature type="repeat" description="WD" evidence="5">
    <location>
        <begin position="100"/>
        <end position="141"/>
    </location>
</feature>
<dbReference type="InterPro" id="IPR013934">
    <property type="entry name" value="Utp13_C"/>
</dbReference>
<organism evidence="7 8">
    <name type="scientific">Cylicocyclus nassatus</name>
    <name type="common">Nematode worm</name>
    <dbReference type="NCBI Taxonomy" id="53992"/>
    <lineage>
        <taxon>Eukaryota</taxon>
        <taxon>Metazoa</taxon>
        <taxon>Ecdysozoa</taxon>
        <taxon>Nematoda</taxon>
        <taxon>Chromadorea</taxon>
        <taxon>Rhabditida</taxon>
        <taxon>Rhabditina</taxon>
        <taxon>Rhabditomorpha</taxon>
        <taxon>Strongyloidea</taxon>
        <taxon>Strongylidae</taxon>
        <taxon>Cylicocyclus</taxon>
    </lineage>
</organism>
<dbReference type="AlphaFoldDB" id="A0AA36MAH4"/>
<proteinExistence type="predicted"/>
<gene>
    <name evidence="7" type="ORF">CYNAS_LOCUS17612</name>
</gene>
<dbReference type="InterPro" id="IPR001680">
    <property type="entry name" value="WD40_rpt"/>
</dbReference>
<dbReference type="GO" id="GO:0000480">
    <property type="term" value="P:endonucleolytic cleavage in 5'-ETS of tricistronic rRNA transcript (SSU-rRNA, 5.8S rRNA, LSU-rRNA)"/>
    <property type="evidence" value="ECO:0007669"/>
    <property type="project" value="TreeGrafter"/>
</dbReference>
<dbReference type="EMBL" id="CATQJL010000316">
    <property type="protein sequence ID" value="CAJ0605629.1"/>
    <property type="molecule type" value="Genomic_DNA"/>
</dbReference>
<feature type="repeat" description="WD" evidence="5">
    <location>
        <begin position="404"/>
        <end position="439"/>
    </location>
</feature>
<accession>A0AA36MAH4</accession>
<dbReference type="Pfam" id="PF00400">
    <property type="entry name" value="WD40"/>
    <property type="match status" value="8"/>
</dbReference>
<feature type="repeat" description="WD" evidence="5">
    <location>
        <begin position="464"/>
        <end position="505"/>
    </location>
</feature>
<dbReference type="Pfam" id="PF08625">
    <property type="entry name" value="Utp13"/>
    <property type="match status" value="1"/>
</dbReference>
<dbReference type="GO" id="GO:0032040">
    <property type="term" value="C:small-subunit processome"/>
    <property type="evidence" value="ECO:0007669"/>
    <property type="project" value="InterPro"/>
</dbReference>
<dbReference type="PANTHER" id="PTHR19854:SF15">
    <property type="entry name" value="TRANSDUCIN BETA-LIKE PROTEIN 3"/>
    <property type="match status" value="1"/>
</dbReference>
<keyword evidence="3" id="KW-0677">Repeat</keyword>
<evidence type="ECO:0000256" key="2">
    <source>
        <dbReference type="ARBA" id="ARBA00022574"/>
    </source>
</evidence>
<feature type="repeat" description="WD" evidence="5">
    <location>
        <begin position="594"/>
        <end position="626"/>
    </location>
</feature>
<dbReference type="InterPro" id="IPR036322">
    <property type="entry name" value="WD40_repeat_dom_sf"/>
</dbReference>
<dbReference type="PROSITE" id="PS00678">
    <property type="entry name" value="WD_REPEATS_1"/>
    <property type="match status" value="1"/>
</dbReference>
<dbReference type="Proteomes" id="UP001176961">
    <property type="component" value="Unassembled WGS sequence"/>
</dbReference>
<dbReference type="Gene3D" id="2.130.10.10">
    <property type="entry name" value="YVTN repeat-like/Quinoprotein amine dehydrogenase"/>
    <property type="match status" value="4"/>
</dbReference>
<reference evidence="7" key="1">
    <citation type="submission" date="2023-07" db="EMBL/GenBank/DDBJ databases">
        <authorList>
            <consortium name="CYATHOMIX"/>
        </authorList>
    </citation>
    <scope>NUCLEOTIDE SEQUENCE</scope>
    <source>
        <strain evidence="7">N/A</strain>
    </source>
</reference>
<dbReference type="InterPro" id="IPR020472">
    <property type="entry name" value="WD40_PAC1"/>
</dbReference>
<evidence type="ECO:0000313" key="8">
    <source>
        <dbReference type="Proteomes" id="UP001176961"/>
    </source>
</evidence>
<keyword evidence="8" id="KW-1185">Reference proteome</keyword>
<dbReference type="SUPFAM" id="SSF50978">
    <property type="entry name" value="WD40 repeat-like"/>
    <property type="match status" value="2"/>
</dbReference>
<dbReference type="CDD" id="cd00200">
    <property type="entry name" value="WD40"/>
    <property type="match status" value="2"/>
</dbReference>
<feature type="repeat" description="WD" evidence="5">
    <location>
        <begin position="510"/>
        <end position="551"/>
    </location>
</feature>
<evidence type="ECO:0000256" key="5">
    <source>
        <dbReference type="PROSITE-ProRule" id="PRU00221"/>
    </source>
</evidence>
<evidence type="ECO:0000256" key="1">
    <source>
        <dbReference type="ARBA" id="ARBA00004604"/>
    </source>
</evidence>
<protein>
    <recommendedName>
        <fullName evidence="6">U3 small nucleolar RNA-associated protein 13 C-terminal domain-containing protein</fullName>
    </recommendedName>
</protein>
<evidence type="ECO:0000256" key="3">
    <source>
        <dbReference type="ARBA" id="ARBA00022737"/>
    </source>
</evidence>
<name>A0AA36MAH4_CYLNA</name>
<dbReference type="PROSITE" id="PS50294">
    <property type="entry name" value="WD_REPEATS_REGION"/>
    <property type="match status" value="5"/>
</dbReference>
<evidence type="ECO:0000256" key="4">
    <source>
        <dbReference type="ARBA" id="ARBA00023242"/>
    </source>
</evidence>
<sequence length="780" mass="86698">MKNIVSDLAVKRSIEALYTGGTIEWSADGSTLYSTCTNVIKVINLDENLSCYTIGDPEESLRITCISLDKNRSRLLVAYTNYVIREFSLDGSNAVARMWKTMHTAPILSMKFNQDGTLLATGSADHSVKVWDMVQQHCIHTLKGHSVVSALAFIQNSRLMAGYVEGQICMFDLVKGAIHKLLREWKTHSSQITGFVELSSSRRVVAVSRDQTASIIEAETREVLKVFPLFEVIESVALAHNGNLVTVGEEGTVKEWIVASGNVLRRKKIAAIGLDSLAYNPVRDQLLITSAEENIYVVSFSDLSIKRQIVGFHDEVYACALLGKDESHLAVASNAREIRLYDTKTWDCQLVEGHTEGVLHVTTARFDPTLLASCSKDNSIIVWKLQAKPNASASRVQLQPIVRATGHTSSVNSVCFSSLAKRPFLVSVASDATIKLWSLVDLDYDVEAGVNIEDLGKLACSSTLVAHAKDVNCVDVALTDSICITGGMDKLVKLWHIDTAKMRLGIAGTLSGHRRGVADARFSPNSLKAASSSGDMTIKIWSLQDKACLQTLSGHNSAVFRILFVNHGTQLLSADSAGIMKVWTLSSSDVETTIEAHNDKIWTILVNHDESEYVTAGTDGRIIMWKDVSEEKKIEEELKVRKRREEEQTLDNLLEQGRHQEALEFALGLVRPFCALKVIERLIDGDELMTAIEKLDKQRLQTLLDFATQWNTNSRTSLPSQYVVNCILKLIPPDELLELPNIRSAVESLIPYTKRHMERLNKVRQDVSLLNFTWNQMRLN</sequence>
<dbReference type="InterPro" id="IPR019775">
    <property type="entry name" value="WD40_repeat_CS"/>
</dbReference>
<feature type="repeat" description="WD" evidence="5">
    <location>
        <begin position="351"/>
        <end position="393"/>
    </location>
</feature>